<dbReference type="EMBL" id="JACHIR010000001">
    <property type="protein sequence ID" value="MBB5895037.1"/>
    <property type="molecule type" value="Genomic_DNA"/>
</dbReference>
<keyword evidence="1 3" id="KW-0238">DNA-binding</keyword>
<dbReference type="GO" id="GO:0003677">
    <property type="term" value="F:DNA binding"/>
    <property type="evidence" value="ECO:0007669"/>
    <property type="project" value="UniProtKB-KW"/>
</dbReference>
<dbReference type="Pfam" id="PF13411">
    <property type="entry name" value="MerR_1"/>
    <property type="match status" value="1"/>
</dbReference>
<dbReference type="Proteomes" id="UP000585638">
    <property type="component" value="Unassembled WGS sequence"/>
</dbReference>
<protein>
    <submittedName>
        <fullName evidence="3">DNA-binding transcriptional MerR regulator</fullName>
    </submittedName>
</protein>
<dbReference type="CDD" id="cd00592">
    <property type="entry name" value="HTH_MerR-like"/>
    <property type="match status" value="1"/>
</dbReference>
<evidence type="ECO:0000313" key="4">
    <source>
        <dbReference type="Proteomes" id="UP000585638"/>
    </source>
</evidence>
<reference evidence="3 4" key="1">
    <citation type="submission" date="2020-08" db="EMBL/GenBank/DDBJ databases">
        <title>Sequencing the genomes of 1000 actinobacteria strains.</title>
        <authorList>
            <person name="Klenk H.-P."/>
        </authorList>
    </citation>
    <scope>NUCLEOTIDE SEQUENCE [LARGE SCALE GENOMIC DNA]</scope>
    <source>
        <strain evidence="3 4">DSM 43851</strain>
    </source>
</reference>
<dbReference type="GO" id="GO:0003700">
    <property type="term" value="F:DNA-binding transcription factor activity"/>
    <property type="evidence" value="ECO:0007669"/>
    <property type="project" value="InterPro"/>
</dbReference>
<dbReference type="PROSITE" id="PS50937">
    <property type="entry name" value="HTH_MERR_2"/>
    <property type="match status" value="1"/>
</dbReference>
<comment type="caution">
    <text evidence="3">The sequence shown here is derived from an EMBL/GenBank/DDBJ whole genome shotgun (WGS) entry which is preliminary data.</text>
</comment>
<dbReference type="InterPro" id="IPR000551">
    <property type="entry name" value="MerR-type_HTH_dom"/>
</dbReference>
<sequence>MRIGELAGLAGVSTRTVRHYHRIGLLPEPRRRENGYRSYELRDLVLLLRTRRLVELGLSLEEVADALSDDRGRDLVEIVREIDADLAAQQDRITRQRAAIADLLAADGDLRSPALLAVLDTLTDHPARERESLAAELIESLTGRLDLYHSVQADFALRKRMLDAQADFERLVDVSPADPAVDELAARAREFGPAVAALLPPDLPTVDADPEMLLAAVSAGMAPAQVRCLRLMFSYWQEDMA</sequence>
<evidence type="ECO:0000256" key="1">
    <source>
        <dbReference type="ARBA" id="ARBA00023125"/>
    </source>
</evidence>
<organism evidence="3 4">
    <name type="scientific">Kutzneria kofuensis</name>
    <dbReference type="NCBI Taxonomy" id="103725"/>
    <lineage>
        <taxon>Bacteria</taxon>
        <taxon>Bacillati</taxon>
        <taxon>Actinomycetota</taxon>
        <taxon>Actinomycetes</taxon>
        <taxon>Pseudonocardiales</taxon>
        <taxon>Pseudonocardiaceae</taxon>
        <taxon>Kutzneria</taxon>
    </lineage>
</organism>
<dbReference type="AlphaFoldDB" id="A0A7W9KM15"/>
<dbReference type="PANTHER" id="PTHR30204:SF93">
    <property type="entry name" value="HTH MERR-TYPE DOMAIN-CONTAINING PROTEIN"/>
    <property type="match status" value="1"/>
</dbReference>
<feature type="domain" description="HTH merR-type" evidence="2">
    <location>
        <begin position="1"/>
        <end position="69"/>
    </location>
</feature>
<dbReference type="PANTHER" id="PTHR30204">
    <property type="entry name" value="REDOX-CYCLING DRUG-SENSING TRANSCRIPTIONAL ACTIVATOR SOXR"/>
    <property type="match status" value="1"/>
</dbReference>
<keyword evidence="4" id="KW-1185">Reference proteome</keyword>
<evidence type="ECO:0000313" key="3">
    <source>
        <dbReference type="EMBL" id="MBB5895037.1"/>
    </source>
</evidence>
<dbReference type="PRINTS" id="PR00040">
    <property type="entry name" value="HTHMERR"/>
</dbReference>
<evidence type="ECO:0000259" key="2">
    <source>
        <dbReference type="PROSITE" id="PS50937"/>
    </source>
</evidence>
<accession>A0A7W9KM15</accession>
<dbReference type="Gene3D" id="1.10.1660.10">
    <property type="match status" value="1"/>
</dbReference>
<dbReference type="InterPro" id="IPR047057">
    <property type="entry name" value="MerR_fam"/>
</dbReference>
<dbReference type="InterPro" id="IPR009061">
    <property type="entry name" value="DNA-bd_dom_put_sf"/>
</dbReference>
<name>A0A7W9KM15_9PSEU</name>
<dbReference type="SMART" id="SM00422">
    <property type="entry name" value="HTH_MERR"/>
    <property type="match status" value="1"/>
</dbReference>
<dbReference type="RefSeq" id="WP_184866874.1">
    <property type="nucleotide sequence ID" value="NZ_BAAAWY010000010.1"/>
</dbReference>
<dbReference type="SUPFAM" id="SSF46955">
    <property type="entry name" value="Putative DNA-binding domain"/>
    <property type="match status" value="1"/>
</dbReference>
<proteinExistence type="predicted"/>
<gene>
    <name evidence="3" type="ORF">BJ998_006233</name>
</gene>